<dbReference type="GO" id="GO:0032259">
    <property type="term" value="P:methylation"/>
    <property type="evidence" value="ECO:0007669"/>
    <property type="project" value="UniProtKB-KW"/>
</dbReference>
<dbReference type="PATRIC" id="fig|1502723.3.peg.2104"/>
<organism evidence="2 3">
    <name type="scientific">Frankia torreyi</name>
    <dbReference type="NCBI Taxonomy" id="1856"/>
    <lineage>
        <taxon>Bacteria</taxon>
        <taxon>Bacillati</taxon>
        <taxon>Actinomycetota</taxon>
        <taxon>Actinomycetes</taxon>
        <taxon>Frankiales</taxon>
        <taxon>Frankiaceae</taxon>
        <taxon>Frankia</taxon>
    </lineage>
</organism>
<dbReference type="InterPro" id="IPR029063">
    <property type="entry name" value="SAM-dependent_MTases_sf"/>
</dbReference>
<evidence type="ECO:0000313" key="2">
    <source>
        <dbReference type="EMBL" id="KJE22782.1"/>
    </source>
</evidence>
<dbReference type="OrthoDB" id="5679686at2"/>
<keyword evidence="3" id="KW-1185">Reference proteome</keyword>
<proteinExistence type="predicted"/>
<dbReference type="PANTHER" id="PTHR34203:SF15">
    <property type="entry name" value="SLL1173 PROTEIN"/>
    <property type="match status" value="1"/>
</dbReference>
<keyword evidence="2" id="KW-0489">Methyltransferase</keyword>
<sequence length="318" mass="34232">MSGTELANRIAGRAKATLRQNKRLRGGVVAAKDALWQARVSLEAARRGAVVVEDEYGITLLVPADERAHLRSLMRRPGDRPAFALMDRLLGAGDVVFDVGANIGVYSVHARRHTGASGRVYAFEAVPATADRLVQTLALNRSADVTVVRAAVTDTPGTATMNVFPDPASGWNSLGSHPMFTYDGRAIRPSEVVEVPAVTLDGFAEREGIERVALCKVDVEGFERQVFAGAAGLLAQRRIGVVCFEISEDPLVGEGGTPSEVFDALDRHGYRTFRHDEASDTLVGPIDPAVEDKRLAAEPIRPYVANYFSTADEALLHA</sequence>
<dbReference type="SUPFAM" id="SSF53335">
    <property type="entry name" value="S-adenosyl-L-methionine-dependent methyltransferases"/>
    <property type="match status" value="1"/>
</dbReference>
<dbReference type="Gene3D" id="3.40.50.150">
    <property type="entry name" value="Vaccinia Virus protein VP39"/>
    <property type="match status" value="1"/>
</dbReference>
<dbReference type="InterPro" id="IPR052514">
    <property type="entry name" value="SAM-dependent_MTase"/>
</dbReference>
<reference evidence="3" key="1">
    <citation type="submission" date="2015-02" db="EMBL/GenBank/DDBJ databases">
        <title>Draft Genome of Frankia sp. CpI1-S.</title>
        <authorList>
            <person name="Oshone R.T."/>
            <person name="Ngom M."/>
            <person name="Ghodhbane-Gtari F."/>
            <person name="Gtari M."/>
            <person name="Morris K."/>
            <person name="Thomas K."/>
            <person name="Sen A."/>
            <person name="Tisa L.S."/>
        </authorList>
    </citation>
    <scope>NUCLEOTIDE SEQUENCE [LARGE SCALE GENOMIC DNA]</scope>
    <source>
        <strain evidence="3">CpI1-S</strain>
    </source>
</reference>
<feature type="domain" description="Methyltransferase FkbM" evidence="1">
    <location>
        <begin position="98"/>
        <end position="271"/>
    </location>
</feature>
<reference evidence="2 3" key="2">
    <citation type="journal article" date="2016" name="Genome Announc.">
        <title>Permanent Draft Genome Sequences for Two Variants of Frankia sp. Strain CpI1, the First Frankia Strain Isolated from Root Nodules of Comptonia peregrina.</title>
        <authorList>
            <person name="Oshone R."/>
            <person name="Hurst S.G.IV."/>
            <person name="Abebe-Akele F."/>
            <person name="Simpson S."/>
            <person name="Morris K."/>
            <person name="Thomas W.K."/>
            <person name="Tisa L.S."/>
        </authorList>
    </citation>
    <scope>NUCLEOTIDE SEQUENCE [LARGE SCALE GENOMIC DNA]</scope>
    <source>
        <strain evidence="3">CpI1-S</strain>
    </source>
</reference>
<dbReference type="Proteomes" id="UP000032545">
    <property type="component" value="Unassembled WGS sequence"/>
</dbReference>
<dbReference type="Pfam" id="PF05050">
    <property type="entry name" value="Methyltransf_21"/>
    <property type="match status" value="1"/>
</dbReference>
<dbReference type="GO" id="GO:0008168">
    <property type="term" value="F:methyltransferase activity"/>
    <property type="evidence" value="ECO:0007669"/>
    <property type="project" value="UniProtKB-KW"/>
</dbReference>
<accession>A0A0D8BH92</accession>
<dbReference type="EMBL" id="JYFN01000020">
    <property type="protein sequence ID" value="KJE22782.1"/>
    <property type="molecule type" value="Genomic_DNA"/>
</dbReference>
<dbReference type="PANTHER" id="PTHR34203">
    <property type="entry name" value="METHYLTRANSFERASE, FKBM FAMILY PROTEIN"/>
    <property type="match status" value="1"/>
</dbReference>
<evidence type="ECO:0000313" key="3">
    <source>
        <dbReference type="Proteomes" id="UP000032545"/>
    </source>
</evidence>
<dbReference type="NCBIfam" id="TIGR01444">
    <property type="entry name" value="fkbM_fam"/>
    <property type="match status" value="1"/>
</dbReference>
<dbReference type="AlphaFoldDB" id="A0A0D8BH92"/>
<dbReference type="InterPro" id="IPR006342">
    <property type="entry name" value="FkbM_mtfrase"/>
</dbReference>
<evidence type="ECO:0000259" key="1">
    <source>
        <dbReference type="Pfam" id="PF05050"/>
    </source>
</evidence>
<keyword evidence="2" id="KW-0808">Transferase</keyword>
<dbReference type="RefSeq" id="WP_044885557.1">
    <property type="nucleotide sequence ID" value="NZ_JYFN01000020.1"/>
</dbReference>
<gene>
    <name evidence="2" type="ORF">FF36_02961</name>
</gene>
<comment type="caution">
    <text evidence="2">The sequence shown here is derived from an EMBL/GenBank/DDBJ whole genome shotgun (WGS) entry which is preliminary data.</text>
</comment>
<name>A0A0D8BH92_9ACTN</name>
<protein>
    <submittedName>
        <fullName evidence="2">Methyltransferase, FkbM family</fullName>
    </submittedName>
</protein>